<evidence type="ECO:0000256" key="3">
    <source>
        <dbReference type="ARBA" id="ARBA00023163"/>
    </source>
</evidence>
<keyword evidence="7" id="KW-1185">Reference proteome</keyword>
<dbReference type="PANTHER" id="PTHR30055">
    <property type="entry name" value="HTH-TYPE TRANSCRIPTIONAL REGULATOR RUTR"/>
    <property type="match status" value="1"/>
</dbReference>
<dbReference type="Pfam" id="PF00440">
    <property type="entry name" value="TetR_N"/>
    <property type="match status" value="1"/>
</dbReference>
<dbReference type="OrthoDB" id="5177743at2"/>
<dbReference type="GO" id="GO:0003700">
    <property type="term" value="F:DNA-binding transcription factor activity"/>
    <property type="evidence" value="ECO:0007669"/>
    <property type="project" value="TreeGrafter"/>
</dbReference>
<proteinExistence type="predicted"/>
<dbReference type="InterPro" id="IPR001647">
    <property type="entry name" value="HTH_TetR"/>
</dbReference>
<evidence type="ECO:0000256" key="2">
    <source>
        <dbReference type="ARBA" id="ARBA00023125"/>
    </source>
</evidence>
<dbReference type="PANTHER" id="PTHR30055:SF234">
    <property type="entry name" value="HTH-TYPE TRANSCRIPTIONAL REGULATOR BETI"/>
    <property type="match status" value="1"/>
</dbReference>
<dbReference type="InterPro" id="IPR009057">
    <property type="entry name" value="Homeodomain-like_sf"/>
</dbReference>
<evidence type="ECO:0000259" key="5">
    <source>
        <dbReference type="PROSITE" id="PS50977"/>
    </source>
</evidence>
<dbReference type="InterPro" id="IPR050109">
    <property type="entry name" value="HTH-type_TetR-like_transc_reg"/>
</dbReference>
<dbReference type="Gene3D" id="1.10.357.10">
    <property type="entry name" value="Tetracycline Repressor, domain 2"/>
    <property type="match status" value="1"/>
</dbReference>
<evidence type="ECO:0000313" key="7">
    <source>
        <dbReference type="Proteomes" id="UP000437709"/>
    </source>
</evidence>
<keyword evidence="3" id="KW-0804">Transcription</keyword>
<dbReference type="EMBL" id="WHPC01000021">
    <property type="protein sequence ID" value="MPV36890.1"/>
    <property type="molecule type" value="Genomic_DNA"/>
</dbReference>
<keyword evidence="1" id="KW-0805">Transcription regulation</keyword>
<comment type="caution">
    <text evidence="6">The sequence shown here is derived from an EMBL/GenBank/DDBJ whole genome shotgun (WGS) entry which is preliminary data.</text>
</comment>
<accession>A0A6N7EFS7</accession>
<sequence length="200" mass="21863">MKAPDATTRPYVMRERARSAAETAERILDAVVELFISTPYSLITLGRVARGAGVTVQTVIRRFGDKEGLVAAAAEREVAAVAVLRDQAPAGDLPGIVANLVEHYERTAPIALRLLSEEDASPTIGALARAGREYHRAWCLRVFGPYLSGQTGVDRDRRLAQLVAVCDVHTWKLLRRDAGLSRRQTTIALLELLEPLTGRP</sequence>
<dbReference type="GO" id="GO:0000976">
    <property type="term" value="F:transcription cis-regulatory region binding"/>
    <property type="evidence" value="ECO:0007669"/>
    <property type="project" value="TreeGrafter"/>
</dbReference>
<gene>
    <name evidence="6" type="ORF">GB881_07450</name>
</gene>
<dbReference type="Proteomes" id="UP000437709">
    <property type="component" value="Unassembled WGS sequence"/>
</dbReference>
<evidence type="ECO:0000256" key="4">
    <source>
        <dbReference type="PROSITE-ProRule" id="PRU00335"/>
    </source>
</evidence>
<name>A0A6N7EFS7_9MICO</name>
<dbReference type="SUPFAM" id="SSF46689">
    <property type="entry name" value="Homeodomain-like"/>
    <property type="match status" value="1"/>
</dbReference>
<keyword evidence="2 4" id="KW-0238">DNA-binding</keyword>
<protein>
    <submittedName>
        <fullName evidence="6">TetR family transcriptional regulator</fullName>
    </submittedName>
</protein>
<feature type="domain" description="HTH tetR-type" evidence="5">
    <location>
        <begin position="21"/>
        <end position="81"/>
    </location>
</feature>
<organism evidence="6 7">
    <name type="scientific">Georgenia subflava</name>
    <dbReference type="NCBI Taxonomy" id="1622177"/>
    <lineage>
        <taxon>Bacteria</taxon>
        <taxon>Bacillati</taxon>
        <taxon>Actinomycetota</taxon>
        <taxon>Actinomycetes</taxon>
        <taxon>Micrococcales</taxon>
        <taxon>Bogoriellaceae</taxon>
        <taxon>Georgenia</taxon>
    </lineage>
</organism>
<feature type="DNA-binding region" description="H-T-H motif" evidence="4">
    <location>
        <begin position="44"/>
        <end position="63"/>
    </location>
</feature>
<evidence type="ECO:0000256" key="1">
    <source>
        <dbReference type="ARBA" id="ARBA00023015"/>
    </source>
</evidence>
<dbReference type="PROSITE" id="PS50977">
    <property type="entry name" value="HTH_TETR_2"/>
    <property type="match status" value="1"/>
</dbReference>
<dbReference type="AlphaFoldDB" id="A0A6N7EFS7"/>
<dbReference type="RefSeq" id="WP_152193832.1">
    <property type="nucleotide sequence ID" value="NZ_VUKD01000001.1"/>
</dbReference>
<evidence type="ECO:0000313" key="6">
    <source>
        <dbReference type="EMBL" id="MPV36890.1"/>
    </source>
</evidence>
<reference evidence="6 7" key="1">
    <citation type="submission" date="2019-10" db="EMBL/GenBank/DDBJ databases">
        <title>Georgenia wutianyii sp. nov. and Georgenia yuyongxinii sp. nov. isolated from plateau pika (Ochotona curzoniae) in the Qinghai-Tibet plateau of China.</title>
        <authorList>
            <person name="Tian Z."/>
        </authorList>
    </citation>
    <scope>NUCLEOTIDE SEQUENCE [LARGE SCALE GENOMIC DNA]</scope>
    <source>
        <strain evidence="6 7">JCM 19765</strain>
    </source>
</reference>